<gene>
    <name evidence="5" type="primary">sepF</name>
    <name evidence="7" type="ORF">DY130_03250</name>
</gene>
<name>A0A9Q8MU40_9LACO</name>
<dbReference type="Gene3D" id="3.30.110.150">
    <property type="entry name" value="SepF-like protein"/>
    <property type="match status" value="1"/>
</dbReference>
<dbReference type="HAMAP" id="MF_01197">
    <property type="entry name" value="SepF"/>
    <property type="match status" value="1"/>
</dbReference>
<proteinExistence type="inferred from homology"/>
<dbReference type="Pfam" id="PF04472">
    <property type="entry name" value="SepF"/>
    <property type="match status" value="1"/>
</dbReference>
<evidence type="ECO:0000313" key="7">
    <source>
        <dbReference type="EMBL" id="TPR45225.1"/>
    </source>
</evidence>
<keyword evidence="3 5" id="KW-0131">Cell cycle</keyword>
<dbReference type="EMBL" id="QUBG01000002">
    <property type="protein sequence ID" value="TPR45225.1"/>
    <property type="molecule type" value="Genomic_DNA"/>
</dbReference>
<dbReference type="PANTHER" id="PTHR35798:SF1">
    <property type="entry name" value="CELL DIVISION PROTEIN SEPF"/>
    <property type="match status" value="1"/>
</dbReference>
<protein>
    <recommendedName>
        <fullName evidence="5">Cell division protein SepF</fullName>
    </recommendedName>
</protein>
<organism evidence="7 8">
    <name type="scientific">Apilactobacillus micheneri</name>
    <dbReference type="NCBI Taxonomy" id="1899430"/>
    <lineage>
        <taxon>Bacteria</taxon>
        <taxon>Bacillati</taxon>
        <taxon>Bacillota</taxon>
        <taxon>Bacilli</taxon>
        <taxon>Lactobacillales</taxon>
        <taxon>Lactobacillaceae</taxon>
        <taxon>Apilactobacillus</taxon>
    </lineage>
</organism>
<comment type="subunit">
    <text evidence="5">Homodimer. Interacts with FtsZ.</text>
</comment>
<evidence type="ECO:0000256" key="5">
    <source>
        <dbReference type="HAMAP-Rule" id="MF_01197"/>
    </source>
</evidence>
<evidence type="ECO:0000256" key="4">
    <source>
        <dbReference type="ARBA" id="ARBA00044936"/>
    </source>
</evidence>
<feature type="compositionally biased region" description="Low complexity" evidence="6">
    <location>
        <begin position="1"/>
        <end position="11"/>
    </location>
</feature>
<evidence type="ECO:0000256" key="1">
    <source>
        <dbReference type="ARBA" id="ARBA00022618"/>
    </source>
</evidence>
<dbReference type="GO" id="GO:0000917">
    <property type="term" value="P:division septum assembly"/>
    <property type="evidence" value="ECO:0007669"/>
    <property type="project" value="UniProtKB-KW"/>
</dbReference>
<dbReference type="Proteomes" id="UP000784700">
    <property type="component" value="Unassembled WGS sequence"/>
</dbReference>
<dbReference type="GO" id="GO:0005737">
    <property type="term" value="C:cytoplasm"/>
    <property type="evidence" value="ECO:0007669"/>
    <property type="project" value="UniProtKB-SubCell"/>
</dbReference>
<dbReference type="InterPro" id="IPR007561">
    <property type="entry name" value="Cell_div_SepF/SepF-rel"/>
</dbReference>
<dbReference type="AlphaFoldDB" id="A0A9Q8MU40"/>
<keyword evidence="1 5" id="KW-0132">Cell division</keyword>
<comment type="function">
    <text evidence="4 5">Cell division protein that is part of the divisome complex and is recruited early to the Z-ring. Probably stimulates Z-ring formation, perhaps through the cross-linking of FtsZ protofilaments. Its function overlaps with FtsA.</text>
</comment>
<feature type="region of interest" description="Disordered" evidence="6">
    <location>
        <begin position="1"/>
        <end position="32"/>
    </location>
</feature>
<dbReference type="RefSeq" id="WP_105987537.1">
    <property type="nucleotide sequence ID" value="NZ_QUBF01000002.1"/>
</dbReference>
<evidence type="ECO:0000256" key="2">
    <source>
        <dbReference type="ARBA" id="ARBA00023210"/>
    </source>
</evidence>
<evidence type="ECO:0000256" key="6">
    <source>
        <dbReference type="SAM" id="MobiDB-lite"/>
    </source>
</evidence>
<dbReference type="GO" id="GO:0043093">
    <property type="term" value="P:FtsZ-dependent cytokinesis"/>
    <property type="evidence" value="ECO:0007669"/>
    <property type="project" value="UniProtKB-UniRule"/>
</dbReference>
<comment type="similarity">
    <text evidence="5">Belongs to the SepF family.</text>
</comment>
<evidence type="ECO:0000256" key="3">
    <source>
        <dbReference type="ARBA" id="ARBA00023306"/>
    </source>
</evidence>
<feature type="compositionally biased region" description="Polar residues" evidence="6">
    <location>
        <begin position="19"/>
        <end position="32"/>
    </location>
</feature>
<comment type="subcellular location">
    <subcellularLocation>
        <location evidence="5">Cytoplasm</location>
    </subcellularLocation>
    <text evidence="5">Localizes to the division site, in a FtsZ-dependent manner.</text>
</comment>
<dbReference type="InterPro" id="IPR038594">
    <property type="entry name" value="SepF-like_sf"/>
</dbReference>
<evidence type="ECO:0000313" key="8">
    <source>
        <dbReference type="Proteomes" id="UP000784700"/>
    </source>
</evidence>
<comment type="caution">
    <text evidence="7">The sequence shown here is derived from an EMBL/GenBank/DDBJ whole genome shotgun (WGS) entry which is preliminary data.</text>
</comment>
<keyword evidence="2 5" id="KW-0717">Septation</keyword>
<dbReference type="PANTHER" id="PTHR35798">
    <property type="entry name" value="CELL DIVISION PROTEIN SEPF"/>
    <property type="match status" value="1"/>
</dbReference>
<dbReference type="InterPro" id="IPR023052">
    <property type="entry name" value="Cell_div_SepF"/>
</dbReference>
<reference evidence="7" key="1">
    <citation type="submission" date="2018-08" db="EMBL/GenBank/DDBJ databases">
        <title>Comparative genomics of wild bee and flower associated Lactobacillus reveals potential adaptation to the bee host.</title>
        <authorList>
            <person name="Vuong H.Q."/>
            <person name="Mcfrederick Q.S."/>
        </authorList>
    </citation>
    <scope>NUCLEOTIDE SEQUENCE</scope>
    <source>
        <strain evidence="7">HV_63</strain>
    </source>
</reference>
<sequence length="129" mass="14695">MTSKFSFSKFFGTDDEDLSNPNDQEMASNQKIVSISDNKKGDSKIAVFEPRIYTDVKTIAKKLIDNSAVIINFDSADDKTTKRIIDFLNGVIFTIDGRIERISEMVFLFSPHSYAVDGEFKKKINRRLN</sequence>
<keyword evidence="5" id="KW-0963">Cytoplasm</keyword>
<accession>A0A9Q8MU40</accession>